<sequence length="1019" mass="114554">MKKFYAFITSMPFAAFIFLALAFSMAIATFVESSYGTPTARALVYNTRWFEVLWGLFALNLINNLVRYRLFSTRRYTLGIFHLSFLIMILGGAITRYFSFEGMMHIRENQAANYILSSDDYFYAAYEDQHKESKVRFSEVVPKQFSAKFDVDGRNVKVKSVGFIENAVRKAVPSDSGQPAIDFVFAAPGGQGMQSYTFTRGVVLNYPGFTAGFESGDHRMVNFFMKDGALFMRSEVALEETTMASQETVTLPPGDTIAVKSMFLYGFDDFRFLIRNFHPSASFTAVKNQSETNENAVLVEISDGVKQQIVPVYGHSGMAPDTISIPLGSGKLKLAYGARPLYLPFSIYLKDFQLERYPGSESPSSFASEAVLIDGERNINRDIRIYMNNTLTHRGYKFFQSSYDTDEKGTILSVNYDFVGTWVSYFSYFLLIVGMMLSLINKNSYFRFLAKKLKNISVSAVLVLGIVGGFSMSASAQGGAEASLPPIDKSVVEEFGQLWVQGVDGRIEPISTLTSEIVRKVSKSSTLYGKSPDEVVLSMMAYPEIWRTLPIIRVSEKDLAVELGVQGKYLAADMLFDSNGNYRIIDEVRAAYAKAPAMRNRLEKEYIYLDERVNICFMVFQGAIFHIYPRERREDTWYAPGANATEYTDGDSIFIKSGFQLLIQSINDNNNEDAVQLLKAVESFQTKYGAALLPSPTKRNLEILYNKVNPFKRIFPFYLLFGTLLLFVLFVNIFRQKPLPKFFKYGFFALIVILFLVHTAGLALRWYISGHAPWSNGFESVVYVAWATMLAGLIFGRKYPMVIGTAAFLSGIALFVAHLSWMNPEVTPLVPVLKSYWLAIHVAIITASYGFFGLSMILGVLTMIFMVLRSQKNAGKVSGFIEQLTTINEMSVTVGLYFLTIGTFLGGVWANESWGRYWGWDPKETWALITVVIYSFIAHMRMIPSLKGAYNYNFASILGFASVLMTYFGVNYYLSGLHSYGKGVADGVNPAVPISFAVLAGLMLWAYIKESKYEKKLTE</sequence>
<evidence type="ECO:0000256" key="4">
    <source>
        <dbReference type="ARBA" id="ARBA00022989"/>
    </source>
</evidence>
<feature type="transmembrane region" description="Helical" evidence="6">
    <location>
        <begin position="49"/>
        <end position="66"/>
    </location>
</feature>
<dbReference type="PANTHER" id="PTHR30071">
    <property type="entry name" value="HEME EXPORTER PROTEIN C"/>
    <property type="match status" value="1"/>
</dbReference>
<dbReference type="InterPro" id="IPR045062">
    <property type="entry name" value="Cyt_c_biogenesis_CcsA/CcmC"/>
</dbReference>
<feature type="domain" description="ResB-like" evidence="8">
    <location>
        <begin position="337"/>
        <end position="410"/>
    </location>
</feature>
<gene>
    <name evidence="9" type="ORF">D1614_06160</name>
</gene>
<feature type="transmembrane region" description="Helical" evidence="6">
    <location>
        <begin position="746"/>
        <end position="768"/>
    </location>
</feature>
<feature type="transmembrane region" description="Helical" evidence="6">
    <location>
        <begin position="78"/>
        <end position="98"/>
    </location>
</feature>
<keyword evidence="10" id="KW-1185">Reference proteome</keyword>
<dbReference type="RefSeq" id="WP_119437028.1">
    <property type="nucleotide sequence ID" value="NZ_QWGR01000003.1"/>
</dbReference>
<evidence type="ECO:0000256" key="1">
    <source>
        <dbReference type="ARBA" id="ARBA00004141"/>
    </source>
</evidence>
<keyword evidence="2 6" id="KW-0812">Transmembrane</keyword>
<dbReference type="Proteomes" id="UP000265926">
    <property type="component" value="Unassembled WGS sequence"/>
</dbReference>
<dbReference type="OrthoDB" id="9814290at2"/>
<comment type="caution">
    <text evidence="9">The sequence shown here is derived from an EMBL/GenBank/DDBJ whole genome shotgun (WGS) entry which is preliminary data.</text>
</comment>
<feature type="transmembrane region" description="Helical" evidence="6">
    <location>
        <begin position="990"/>
        <end position="1008"/>
    </location>
</feature>
<feature type="transmembrane region" description="Helical" evidence="6">
    <location>
        <begin position="925"/>
        <end position="943"/>
    </location>
</feature>
<feature type="domain" description="Cytochrome c assembly protein" evidence="7">
    <location>
        <begin position="774"/>
        <end position="978"/>
    </location>
</feature>
<evidence type="ECO:0000313" key="10">
    <source>
        <dbReference type="Proteomes" id="UP000265926"/>
    </source>
</evidence>
<dbReference type="PANTHER" id="PTHR30071:SF1">
    <property type="entry name" value="CYTOCHROME B_B6 PROTEIN-RELATED"/>
    <property type="match status" value="1"/>
</dbReference>
<reference evidence="9 10" key="1">
    <citation type="submission" date="2018-08" db="EMBL/GenBank/DDBJ databases">
        <title>Pallidiluteibacterium maritimus gen. nov., sp. nov., isolated from coastal sediment.</title>
        <authorList>
            <person name="Zhou L.Y."/>
        </authorList>
    </citation>
    <scope>NUCLEOTIDE SEQUENCE [LARGE SCALE GENOMIC DNA]</scope>
    <source>
        <strain evidence="9 10">XSD2</strain>
    </source>
</reference>
<feature type="transmembrane region" description="Helical" evidence="6">
    <location>
        <begin position="422"/>
        <end position="441"/>
    </location>
</feature>
<evidence type="ECO:0000256" key="5">
    <source>
        <dbReference type="ARBA" id="ARBA00023136"/>
    </source>
</evidence>
<proteinExistence type="predicted"/>
<dbReference type="EMBL" id="QWGR01000003">
    <property type="protein sequence ID" value="RIJ49142.1"/>
    <property type="molecule type" value="Genomic_DNA"/>
</dbReference>
<feature type="transmembrane region" description="Helical" evidence="6">
    <location>
        <begin position="453"/>
        <end position="474"/>
    </location>
</feature>
<dbReference type="InterPro" id="IPR002541">
    <property type="entry name" value="Cyt_c_assembly"/>
</dbReference>
<dbReference type="Pfam" id="PF05140">
    <property type="entry name" value="ResB"/>
    <property type="match status" value="1"/>
</dbReference>
<accession>A0A399T2Z8</accession>
<keyword evidence="4 6" id="KW-1133">Transmembrane helix</keyword>
<keyword evidence="3" id="KW-0201">Cytochrome c-type biogenesis</keyword>
<comment type="subcellular location">
    <subcellularLocation>
        <location evidence="1">Membrane</location>
        <topology evidence="1">Multi-pass membrane protein</topology>
    </subcellularLocation>
</comment>
<feature type="transmembrane region" description="Helical" evidence="6">
    <location>
        <begin position="889"/>
        <end position="910"/>
    </location>
</feature>
<evidence type="ECO:0000256" key="6">
    <source>
        <dbReference type="SAM" id="Phobius"/>
    </source>
</evidence>
<evidence type="ECO:0000259" key="8">
    <source>
        <dbReference type="Pfam" id="PF05140"/>
    </source>
</evidence>
<dbReference type="GO" id="GO:0005886">
    <property type="term" value="C:plasma membrane"/>
    <property type="evidence" value="ECO:0007669"/>
    <property type="project" value="TreeGrafter"/>
</dbReference>
<dbReference type="GO" id="GO:0017004">
    <property type="term" value="P:cytochrome complex assembly"/>
    <property type="evidence" value="ECO:0007669"/>
    <property type="project" value="UniProtKB-KW"/>
</dbReference>
<name>A0A399T2Z8_9BACT</name>
<protein>
    <submittedName>
        <fullName evidence="9">Cytochrome C biogenesis protein</fullName>
    </submittedName>
</protein>
<dbReference type="Pfam" id="PF01578">
    <property type="entry name" value="Cytochrom_C_asm"/>
    <property type="match status" value="1"/>
</dbReference>
<evidence type="ECO:0000256" key="2">
    <source>
        <dbReference type="ARBA" id="ARBA00022692"/>
    </source>
</evidence>
<evidence type="ECO:0000313" key="9">
    <source>
        <dbReference type="EMBL" id="RIJ49142.1"/>
    </source>
</evidence>
<keyword evidence="5 6" id="KW-0472">Membrane</keyword>
<feature type="transmembrane region" description="Helical" evidence="6">
    <location>
        <begin position="715"/>
        <end position="734"/>
    </location>
</feature>
<feature type="transmembrane region" description="Helical" evidence="6">
    <location>
        <begin position="802"/>
        <end position="821"/>
    </location>
</feature>
<feature type="transmembrane region" description="Helical" evidence="6">
    <location>
        <begin position="774"/>
        <end position="795"/>
    </location>
</feature>
<dbReference type="InterPro" id="IPR007816">
    <property type="entry name" value="ResB-like_domain"/>
</dbReference>
<feature type="transmembrane region" description="Helical" evidence="6">
    <location>
        <begin position="836"/>
        <end position="868"/>
    </location>
</feature>
<dbReference type="AlphaFoldDB" id="A0A399T2Z8"/>
<organism evidence="9 10">
    <name type="scientific">Maribellus luteus</name>
    <dbReference type="NCBI Taxonomy" id="2305463"/>
    <lineage>
        <taxon>Bacteria</taxon>
        <taxon>Pseudomonadati</taxon>
        <taxon>Bacteroidota</taxon>
        <taxon>Bacteroidia</taxon>
        <taxon>Marinilabiliales</taxon>
        <taxon>Prolixibacteraceae</taxon>
        <taxon>Maribellus</taxon>
    </lineage>
</organism>
<dbReference type="GO" id="GO:0020037">
    <property type="term" value="F:heme binding"/>
    <property type="evidence" value="ECO:0007669"/>
    <property type="project" value="InterPro"/>
</dbReference>
<evidence type="ECO:0000259" key="7">
    <source>
        <dbReference type="Pfam" id="PF01578"/>
    </source>
</evidence>
<feature type="transmembrane region" description="Helical" evidence="6">
    <location>
        <begin position="950"/>
        <end position="970"/>
    </location>
</feature>
<evidence type="ECO:0000256" key="3">
    <source>
        <dbReference type="ARBA" id="ARBA00022748"/>
    </source>
</evidence>